<dbReference type="GO" id="GO:0008757">
    <property type="term" value="F:S-adenosylmethionine-dependent methyltransferase activity"/>
    <property type="evidence" value="ECO:0007669"/>
    <property type="project" value="UniProtKB-ARBA"/>
</dbReference>
<dbReference type="CDD" id="cd02440">
    <property type="entry name" value="AdoMet_MTases"/>
    <property type="match status" value="1"/>
</dbReference>
<dbReference type="PANTHER" id="PTHR22809:SF5">
    <property type="entry name" value="TRNA N(3)-METHYLCYTIDINE METHYLTRANSFERASE METTL6"/>
    <property type="match status" value="1"/>
</dbReference>
<reference evidence="7" key="1">
    <citation type="submission" date="2023-01" db="EMBL/GenBank/DDBJ databases">
        <title>Key to firefly adult light organ development and bioluminescence: homeobox transcription factors regulate luciferase expression and transportation to peroxisome.</title>
        <authorList>
            <person name="Fu X."/>
        </authorList>
    </citation>
    <scope>NUCLEOTIDE SEQUENCE [LARGE SCALE GENOMIC DNA]</scope>
</reference>
<dbReference type="AlphaFoldDB" id="A0AAN7PBU6"/>
<comment type="caution">
    <text evidence="6">The sequence shown here is derived from an EMBL/GenBank/DDBJ whole genome shotgun (WGS) entry which is preliminary data.</text>
</comment>
<keyword evidence="2 4" id="KW-0489">Methyltransferase</keyword>
<dbReference type="SUPFAM" id="SSF53335">
    <property type="entry name" value="S-adenosyl-L-methionine-dependent methyltransferases"/>
    <property type="match status" value="1"/>
</dbReference>
<keyword evidence="7" id="KW-1185">Reference proteome</keyword>
<name>A0AAN7PBU6_9COLE</name>
<evidence type="ECO:0000256" key="1">
    <source>
        <dbReference type="ARBA" id="ARBA00009725"/>
    </source>
</evidence>
<feature type="domain" description="Methyltransferase type 12" evidence="5">
    <location>
        <begin position="84"/>
        <end position="183"/>
    </location>
</feature>
<evidence type="ECO:0000313" key="6">
    <source>
        <dbReference type="EMBL" id="KAK4881469.1"/>
    </source>
</evidence>
<dbReference type="Gene3D" id="3.40.50.150">
    <property type="entry name" value="Vaccinia Virus protein VP39"/>
    <property type="match status" value="1"/>
</dbReference>
<dbReference type="PIRSF" id="PIRSF037755">
    <property type="entry name" value="Mettl2_prd"/>
    <property type="match status" value="1"/>
</dbReference>
<evidence type="ECO:0000256" key="2">
    <source>
        <dbReference type="ARBA" id="ARBA00022603"/>
    </source>
</evidence>
<dbReference type="InterPro" id="IPR026113">
    <property type="entry name" value="METTL2/6/8-like"/>
</dbReference>
<dbReference type="EMBL" id="JARPUR010000002">
    <property type="protein sequence ID" value="KAK4881469.1"/>
    <property type="molecule type" value="Genomic_DNA"/>
</dbReference>
<comment type="similarity">
    <text evidence="1 4">Belongs to the methyltransferase superfamily. METL family.</text>
</comment>
<dbReference type="PANTHER" id="PTHR22809">
    <property type="entry name" value="METHYLTRANSFERASE-RELATED"/>
    <property type="match status" value="1"/>
</dbReference>
<comment type="function">
    <text evidence="4">S-adenosyl-L-methionine-dependent methyltransferase.</text>
</comment>
<protein>
    <recommendedName>
        <fullName evidence="4">tRNA N(3)-methylcytidine methyltransferase</fullName>
        <ecNumber evidence="4">2.1.1.-</ecNumber>
    </recommendedName>
</protein>
<evidence type="ECO:0000256" key="4">
    <source>
        <dbReference type="PIRNR" id="PIRNR037755"/>
    </source>
</evidence>
<dbReference type="Pfam" id="PF08242">
    <property type="entry name" value="Methyltransf_12"/>
    <property type="match status" value="1"/>
</dbReference>
<evidence type="ECO:0000259" key="5">
    <source>
        <dbReference type="Pfam" id="PF08242"/>
    </source>
</evidence>
<dbReference type="GO" id="GO:0032259">
    <property type="term" value="P:methylation"/>
    <property type="evidence" value="ECO:0007669"/>
    <property type="project" value="UniProtKB-KW"/>
</dbReference>
<organism evidence="6 7">
    <name type="scientific">Aquatica leii</name>
    <dbReference type="NCBI Taxonomy" id="1421715"/>
    <lineage>
        <taxon>Eukaryota</taxon>
        <taxon>Metazoa</taxon>
        <taxon>Ecdysozoa</taxon>
        <taxon>Arthropoda</taxon>
        <taxon>Hexapoda</taxon>
        <taxon>Insecta</taxon>
        <taxon>Pterygota</taxon>
        <taxon>Neoptera</taxon>
        <taxon>Endopterygota</taxon>
        <taxon>Coleoptera</taxon>
        <taxon>Polyphaga</taxon>
        <taxon>Elateriformia</taxon>
        <taxon>Elateroidea</taxon>
        <taxon>Lampyridae</taxon>
        <taxon>Luciolinae</taxon>
        <taxon>Aquatica</taxon>
    </lineage>
</organism>
<sequence>MEATANISKSLTTEELECLDMQNKRIVTDFKANLLETNARKYWDLFYKRNETRFFKDRHWTTREFTELINDNHSSNLERRVIFEVGCGVGNFIYPLLEEKLNFFIYACDFSPRAIEFVKANKLYNEEYVKAFVADVTTDEIFHVINDNTVDIITLVFVLSAIHPEKFVTVLRNIWKVLRQDAIVLFRDYGIYDMAQFRFKPGNKIAENFYMRQDGTRSYYFSLNVLRELFVTAGFEVLDISYIHRRTINKKENVDVPRIFIQGKFKKSIY</sequence>
<dbReference type="Proteomes" id="UP001353858">
    <property type="component" value="Unassembled WGS sequence"/>
</dbReference>
<dbReference type="GO" id="GO:0008173">
    <property type="term" value="F:RNA methyltransferase activity"/>
    <property type="evidence" value="ECO:0007669"/>
    <property type="project" value="UniProtKB-ARBA"/>
</dbReference>
<evidence type="ECO:0000256" key="3">
    <source>
        <dbReference type="ARBA" id="ARBA00022679"/>
    </source>
</evidence>
<accession>A0AAN7PBU6</accession>
<evidence type="ECO:0000313" key="7">
    <source>
        <dbReference type="Proteomes" id="UP001353858"/>
    </source>
</evidence>
<proteinExistence type="inferred from homology"/>
<gene>
    <name evidence="6" type="ORF">RN001_004788</name>
</gene>
<dbReference type="InterPro" id="IPR013217">
    <property type="entry name" value="Methyltransf_12"/>
</dbReference>
<dbReference type="InterPro" id="IPR029063">
    <property type="entry name" value="SAM-dependent_MTases_sf"/>
</dbReference>
<keyword evidence="3 4" id="KW-0808">Transferase</keyword>
<dbReference type="EC" id="2.1.1.-" evidence="4"/>